<reference evidence="3 4" key="1">
    <citation type="journal article" date="2012" name="Genome Biol.">
        <title>Genome and low-iron response of an oceanic diatom adapted to chronic iron limitation.</title>
        <authorList>
            <person name="Lommer M."/>
            <person name="Specht M."/>
            <person name="Roy A.S."/>
            <person name="Kraemer L."/>
            <person name="Andreson R."/>
            <person name="Gutowska M.A."/>
            <person name="Wolf J."/>
            <person name="Bergner S.V."/>
            <person name="Schilhabel M.B."/>
            <person name="Klostermeier U.C."/>
            <person name="Beiko R.G."/>
            <person name="Rosenstiel P."/>
            <person name="Hippler M."/>
            <person name="Laroche J."/>
        </authorList>
    </citation>
    <scope>NUCLEOTIDE SEQUENCE [LARGE SCALE GENOMIC DNA]</scope>
    <source>
        <strain evidence="3 4">CCMP1005</strain>
    </source>
</reference>
<keyword evidence="1" id="KW-0175">Coiled coil</keyword>
<name>K0RAX6_THAOC</name>
<dbReference type="AlphaFoldDB" id="K0RAX6"/>
<protein>
    <submittedName>
        <fullName evidence="3">Uncharacterized protein</fullName>
    </submittedName>
</protein>
<sequence>MDGATFQIPTLLQKATAIQIIDNHHVMIHQALAGLMARNNVPDRGKRAAIAEGTNQRELELQRGNPPSLATARNASTDRTRSSLCMLVPLLAMATTAHAFSAAPGSPNFSNFPRKQTWVAPKATPELMNDMYQVHGAAESAGTIGVFDFIGEGTRASKSPVDLKLMGLDSIVELLDGLPTTLAAYDAEGQEFPFDTTVQEIHDGGAKSLSVTPLLGLMPFYVDVEEDGAVKPFNFGTDVEEAGTDVEEAAERGPNDNNEIDNIETDDASVVRCEETADMAVPEGEHGSQPNDGSEAVGGETADMAVPEGEHGSLTQATRIGSASTQSLEAEHLEEALLNNEETKVLQLLLDVACVGAEDVRGSEETGSDAAMRSAWFPVPLLPTCTQADSILWLLIVAGGIFLKFFVGMMPSRKNAFCPNQASKRPGLSCFYATRLLFLLWLGNGALCDDPSPSLRSRKAPSLGLDQNYLEEQRLENQRQSFQQLQQEMESRFNDLANRLSALQEMESGFTEMSGQLSALKEMESGFTEMSGQLSALTSIVSSDSRNSESRNLRSNARKLQSPLSTENPVPYRRACTSHRVSQRDLYTKIIDHLDDQEDIYYNRGRHILLQFGSKYLDLGNGNAVCSSRRNPVYRVRAVNSSPEENVYSFYDPRRPGQYLYLPTDSNTVGMASSETTDAELLSLTRESHGKYYWSAPREIEFVGGEQTVILSRCQGDCDEDSHCHGDLSCFQRDESLTLENPPNCLGDTGDYPGFTKDYCYSETPKDYLTCGSDGPTWISYRSHRLFSESIEDKCPYFEKFSGDALRSMVGLDIDRTGFLRDFLEWEVGGPGGVTDLNNLEERWADGRQYSLEIKFDVDISSENYGRSKGILGSYTLNIDTGLNSFEEWDYFEVRSSEYANPGNGCSRRHSIPQITLYQCEPINDKDGGYGDRDGWSAFRLISEVGDKCLS</sequence>
<accession>K0RAX6</accession>
<evidence type="ECO:0000256" key="1">
    <source>
        <dbReference type="SAM" id="Coils"/>
    </source>
</evidence>
<dbReference type="Proteomes" id="UP000266841">
    <property type="component" value="Unassembled WGS sequence"/>
</dbReference>
<feature type="non-terminal residue" evidence="3">
    <location>
        <position position="951"/>
    </location>
</feature>
<comment type="caution">
    <text evidence="3">The sequence shown here is derived from an EMBL/GenBank/DDBJ whole genome shotgun (WGS) entry which is preliminary data.</text>
</comment>
<feature type="coiled-coil region" evidence="1">
    <location>
        <begin position="468"/>
        <end position="506"/>
    </location>
</feature>
<evidence type="ECO:0000313" key="4">
    <source>
        <dbReference type="Proteomes" id="UP000266841"/>
    </source>
</evidence>
<feature type="region of interest" description="Disordered" evidence="2">
    <location>
        <begin position="57"/>
        <end position="76"/>
    </location>
</feature>
<organism evidence="3 4">
    <name type="scientific">Thalassiosira oceanica</name>
    <name type="common">Marine diatom</name>
    <dbReference type="NCBI Taxonomy" id="159749"/>
    <lineage>
        <taxon>Eukaryota</taxon>
        <taxon>Sar</taxon>
        <taxon>Stramenopiles</taxon>
        <taxon>Ochrophyta</taxon>
        <taxon>Bacillariophyta</taxon>
        <taxon>Coscinodiscophyceae</taxon>
        <taxon>Thalassiosirophycidae</taxon>
        <taxon>Thalassiosirales</taxon>
        <taxon>Thalassiosiraceae</taxon>
        <taxon>Thalassiosira</taxon>
    </lineage>
</organism>
<proteinExistence type="predicted"/>
<dbReference type="EMBL" id="AGNL01044747">
    <property type="protein sequence ID" value="EJK49479.1"/>
    <property type="molecule type" value="Genomic_DNA"/>
</dbReference>
<feature type="region of interest" description="Disordered" evidence="2">
    <location>
        <begin position="280"/>
        <end position="299"/>
    </location>
</feature>
<feature type="region of interest" description="Disordered" evidence="2">
    <location>
        <begin position="545"/>
        <end position="571"/>
    </location>
</feature>
<keyword evidence="4" id="KW-1185">Reference proteome</keyword>
<evidence type="ECO:0000313" key="3">
    <source>
        <dbReference type="EMBL" id="EJK49479.1"/>
    </source>
</evidence>
<evidence type="ECO:0000256" key="2">
    <source>
        <dbReference type="SAM" id="MobiDB-lite"/>
    </source>
</evidence>
<gene>
    <name evidence="3" type="ORF">THAOC_31643</name>
</gene>